<feature type="region of interest" description="Disordered" evidence="1">
    <location>
        <begin position="69"/>
        <end position="88"/>
    </location>
</feature>
<protein>
    <submittedName>
        <fullName evidence="3">Uncharacterized protein</fullName>
    </submittedName>
</protein>
<dbReference type="EMBL" id="RQTK01000242">
    <property type="protein sequence ID" value="RUS83471.1"/>
    <property type="molecule type" value="Genomic_DNA"/>
</dbReference>
<comment type="caution">
    <text evidence="3">The sequence shown here is derived from an EMBL/GenBank/DDBJ whole genome shotgun (WGS) entry which is preliminary data.</text>
</comment>
<name>A0A433TPL1_ELYCH</name>
<feature type="signal peptide" evidence="2">
    <location>
        <begin position="1"/>
        <end position="22"/>
    </location>
</feature>
<feature type="chain" id="PRO_5019219523" evidence="2">
    <location>
        <begin position="23"/>
        <end position="264"/>
    </location>
</feature>
<feature type="non-terminal residue" evidence="3">
    <location>
        <position position="264"/>
    </location>
</feature>
<dbReference type="STRING" id="188477.A0A433TPL1"/>
<evidence type="ECO:0000256" key="1">
    <source>
        <dbReference type="SAM" id="MobiDB-lite"/>
    </source>
</evidence>
<dbReference type="AlphaFoldDB" id="A0A433TPL1"/>
<accession>A0A433TPL1</accession>
<organism evidence="3 4">
    <name type="scientific">Elysia chlorotica</name>
    <name type="common">Eastern emerald elysia</name>
    <name type="synonym">Sea slug</name>
    <dbReference type="NCBI Taxonomy" id="188477"/>
    <lineage>
        <taxon>Eukaryota</taxon>
        <taxon>Metazoa</taxon>
        <taxon>Spiralia</taxon>
        <taxon>Lophotrochozoa</taxon>
        <taxon>Mollusca</taxon>
        <taxon>Gastropoda</taxon>
        <taxon>Heterobranchia</taxon>
        <taxon>Euthyneura</taxon>
        <taxon>Panpulmonata</taxon>
        <taxon>Sacoglossa</taxon>
        <taxon>Placobranchoidea</taxon>
        <taxon>Plakobranchidae</taxon>
        <taxon>Elysia</taxon>
    </lineage>
</organism>
<keyword evidence="2" id="KW-0732">Signal</keyword>
<sequence length="264" mass="29999">MTRALLRLALASLWLLTDPSSGLSTSEQLSEAMAQAFQVYEDRLAHMESYFGNLARQVMLQQFNSEQRTRTDGYSGVKSVRGGPHGPRNYYSNSAVGSRFMAIHDHADFVRTVGMGEINVVINGVEFTTRHNDYSLVMPSTTSTDYHATEPLPFPDVPPSVLALENVDDQIEELRQYFKAFATQDPDLRDYRPYFRANLCYMEGAWTLDKSIEEPFESDRHQLDAASWMHLQSLIRYGAYTGTKSPEENFAHLPTSIMYVNRTT</sequence>
<dbReference type="Proteomes" id="UP000271974">
    <property type="component" value="Unassembled WGS sequence"/>
</dbReference>
<evidence type="ECO:0000313" key="3">
    <source>
        <dbReference type="EMBL" id="RUS83471.1"/>
    </source>
</evidence>
<keyword evidence="4" id="KW-1185">Reference proteome</keyword>
<reference evidence="3 4" key="1">
    <citation type="submission" date="2019-01" db="EMBL/GenBank/DDBJ databases">
        <title>A draft genome assembly of the solar-powered sea slug Elysia chlorotica.</title>
        <authorList>
            <person name="Cai H."/>
            <person name="Li Q."/>
            <person name="Fang X."/>
            <person name="Li J."/>
            <person name="Curtis N.E."/>
            <person name="Altenburger A."/>
            <person name="Shibata T."/>
            <person name="Feng M."/>
            <person name="Maeda T."/>
            <person name="Schwartz J.A."/>
            <person name="Shigenobu S."/>
            <person name="Lundholm N."/>
            <person name="Nishiyama T."/>
            <person name="Yang H."/>
            <person name="Hasebe M."/>
            <person name="Li S."/>
            <person name="Pierce S.K."/>
            <person name="Wang J."/>
        </authorList>
    </citation>
    <scope>NUCLEOTIDE SEQUENCE [LARGE SCALE GENOMIC DNA]</scope>
    <source>
        <strain evidence="3">EC2010</strain>
        <tissue evidence="3">Whole organism of an adult</tissue>
    </source>
</reference>
<dbReference type="OrthoDB" id="6145333at2759"/>
<evidence type="ECO:0000256" key="2">
    <source>
        <dbReference type="SAM" id="SignalP"/>
    </source>
</evidence>
<gene>
    <name evidence="3" type="ORF">EGW08_008787</name>
</gene>
<proteinExistence type="predicted"/>
<evidence type="ECO:0000313" key="4">
    <source>
        <dbReference type="Proteomes" id="UP000271974"/>
    </source>
</evidence>